<dbReference type="Proteomes" id="UP000735302">
    <property type="component" value="Unassembled WGS sequence"/>
</dbReference>
<comment type="caution">
    <text evidence="1">The sequence shown here is derived from an EMBL/GenBank/DDBJ whole genome shotgun (WGS) entry which is preliminary data.</text>
</comment>
<proteinExistence type="predicted"/>
<dbReference type="EMBL" id="BLXT01000501">
    <property type="protein sequence ID" value="GFN77715.1"/>
    <property type="molecule type" value="Genomic_DNA"/>
</dbReference>
<dbReference type="AlphaFoldDB" id="A0AAV3Y3D7"/>
<keyword evidence="2" id="KW-1185">Reference proteome</keyword>
<name>A0AAV3Y3D7_9GAST</name>
<organism evidence="1 2">
    <name type="scientific">Plakobranchus ocellatus</name>
    <dbReference type="NCBI Taxonomy" id="259542"/>
    <lineage>
        <taxon>Eukaryota</taxon>
        <taxon>Metazoa</taxon>
        <taxon>Spiralia</taxon>
        <taxon>Lophotrochozoa</taxon>
        <taxon>Mollusca</taxon>
        <taxon>Gastropoda</taxon>
        <taxon>Heterobranchia</taxon>
        <taxon>Euthyneura</taxon>
        <taxon>Panpulmonata</taxon>
        <taxon>Sacoglossa</taxon>
        <taxon>Placobranchoidea</taxon>
        <taxon>Plakobranchidae</taxon>
        <taxon>Plakobranchus</taxon>
    </lineage>
</organism>
<evidence type="ECO:0000313" key="1">
    <source>
        <dbReference type="EMBL" id="GFN77715.1"/>
    </source>
</evidence>
<gene>
    <name evidence="1" type="ORF">PoB_000422100</name>
</gene>
<evidence type="ECO:0000313" key="2">
    <source>
        <dbReference type="Proteomes" id="UP000735302"/>
    </source>
</evidence>
<sequence>MTQISLVEPTLKLIILFLSGSNRFKNGHGMSSGTSCSSPDAQWSVSALTSNRRRQAGGHFLEINEHWTGNLLGGWTFNNSRSIKSGAVYIKIDSGKNSSK</sequence>
<accession>A0AAV3Y3D7</accession>
<protein>
    <submittedName>
        <fullName evidence="1">Uncharacterized protein</fullName>
    </submittedName>
</protein>
<reference evidence="1 2" key="1">
    <citation type="journal article" date="2021" name="Elife">
        <title>Chloroplast acquisition without the gene transfer in kleptoplastic sea slugs, Plakobranchus ocellatus.</title>
        <authorList>
            <person name="Maeda T."/>
            <person name="Takahashi S."/>
            <person name="Yoshida T."/>
            <person name="Shimamura S."/>
            <person name="Takaki Y."/>
            <person name="Nagai Y."/>
            <person name="Toyoda A."/>
            <person name="Suzuki Y."/>
            <person name="Arimoto A."/>
            <person name="Ishii H."/>
            <person name="Satoh N."/>
            <person name="Nishiyama T."/>
            <person name="Hasebe M."/>
            <person name="Maruyama T."/>
            <person name="Minagawa J."/>
            <person name="Obokata J."/>
            <person name="Shigenobu S."/>
        </authorList>
    </citation>
    <scope>NUCLEOTIDE SEQUENCE [LARGE SCALE GENOMIC DNA]</scope>
</reference>